<dbReference type="AlphaFoldDB" id="A0A4S4LUL8"/>
<evidence type="ECO:0000313" key="2">
    <source>
        <dbReference type="EMBL" id="THH15985.1"/>
    </source>
</evidence>
<feature type="region of interest" description="Disordered" evidence="1">
    <location>
        <begin position="63"/>
        <end position="118"/>
    </location>
</feature>
<dbReference type="Proteomes" id="UP000310158">
    <property type="component" value="Unassembled WGS sequence"/>
</dbReference>
<comment type="caution">
    <text evidence="2">The sequence shown here is derived from an EMBL/GenBank/DDBJ whole genome shotgun (WGS) entry which is preliminary data.</text>
</comment>
<keyword evidence="3" id="KW-1185">Reference proteome</keyword>
<dbReference type="EMBL" id="SGPL01000181">
    <property type="protein sequence ID" value="THH15985.1"/>
    <property type="molecule type" value="Genomic_DNA"/>
</dbReference>
<feature type="compositionally biased region" description="Pro residues" evidence="1">
    <location>
        <begin position="68"/>
        <end position="84"/>
    </location>
</feature>
<sequence>MNTKTEKSVPNHLHCRSGLQIYMPATSILTNYRLPAQLQLGLPSHLPNARTLFITCPGPLFTPSHLSTPPPPRPSTPHPHPPSPANAYSDSAARRPSTPHTPTRCPAPRSPPASGPTIARPTWIEQIFDILYVAWASQVESGSGGYLRRYGYHPAVSPSFISPMVLGRSLGLMDFMCSHRDCYLDMGERERVWGCGPGWFRREGKQD</sequence>
<evidence type="ECO:0000256" key="1">
    <source>
        <dbReference type="SAM" id="MobiDB-lite"/>
    </source>
</evidence>
<name>A0A4S4LUL8_9AGAM</name>
<organism evidence="2 3">
    <name type="scientific">Bondarzewia mesenterica</name>
    <dbReference type="NCBI Taxonomy" id="1095465"/>
    <lineage>
        <taxon>Eukaryota</taxon>
        <taxon>Fungi</taxon>
        <taxon>Dikarya</taxon>
        <taxon>Basidiomycota</taxon>
        <taxon>Agaricomycotina</taxon>
        <taxon>Agaricomycetes</taxon>
        <taxon>Russulales</taxon>
        <taxon>Bondarzewiaceae</taxon>
        <taxon>Bondarzewia</taxon>
    </lineage>
</organism>
<gene>
    <name evidence="2" type="ORF">EW146_g4603</name>
</gene>
<evidence type="ECO:0000313" key="3">
    <source>
        <dbReference type="Proteomes" id="UP000310158"/>
    </source>
</evidence>
<proteinExistence type="predicted"/>
<reference evidence="2 3" key="1">
    <citation type="submission" date="2019-02" db="EMBL/GenBank/DDBJ databases">
        <title>Genome sequencing of the rare red list fungi Bondarzewia mesenterica.</title>
        <authorList>
            <person name="Buettner E."/>
            <person name="Kellner H."/>
        </authorList>
    </citation>
    <scope>NUCLEOTIDE SEQUENCE [LARGE SCALE GENOMIC DNA]</scope>
    <source>
        <strain evidence="2 3">DSM 108281</strain>
    </source>
</reference>
<protein>
    <submittedName>
        <fullName evidence="2">Uncharacterized protein</fullName>
    </submittedName>
</protein>
<accession>A0A4S4LUL8</accession>